<dbReference type="Proteomes" id="UP000030765">
    <property type="component" value="Unassembled WGS sequence"/>
</dbReference>
<organism evidence="1">
    <name type="scientific">Anopheles sinensis</name>
    <name type="common">Mosquito</name>
    <dbReference type="NCBI Taxonomy" id="74873"/>
    <lineage>
        <taxon>Eukaryota</taxon>
        <taxon>Metazoa</taxon>
        <taxon>Ecdysozoa</taxon>
        <taxon>Arthropoda</taxon>
        <taxon>Hexapoda</taxon>
        <taxon>Insecta</taxon>
        <taxon>Pterygota</taxon>
        <taxon>Neoptera</taxon>
        <taxon>Endopterygota</taxon>
        <taxon>Diptera</taxon>
        <taxon>Nematocera</taxon>
        <taxon>Culicoidea</taxon>
        <taxon>Culicidae</taxon>
        <taxon>Anophelinae</taxon>
        <taxon>Anopheles</taxon>
    </lineage>
</organism>
<reference evidence="1 3" key="1">
    <citation type="journal article" date="2014" name="BMC Genomics">
        <title>Genome sequence of Anopheles sinensis provides insight into genetics basis of mosquito competence for malaria parasites.</title>
        <authorList>
            <person name="Zhou D."/>
            <person name="Zhang D."/>
            <person name="Ding G."/>
            <person name="Shi L."/>
            <person name="Hou Q."/>
            <person name="Ye Y."/>
            <person name="Xu Y."/>
            <person name="Zhou H."/>
            <person name="Xiong C."/>
            <person name="Li S."/>
            <person name="Yu J."/>
            <person name="Hong S."/>
            <person name="Yu X."/>
            <person name="Zou P."/>
            <person name="Chen C."/>
            <person name="Chang X."/>
            <person name="Wang W."/>
            <person name="Lv Y."/>
            <person name="Sun Y."/>
            <person name="Ma L."/>
            <person name="Shen B."/>
            <person name="Zhu C."/>
        </authorList>
    </citation>
    <scope>NUCLEOTIDE SEQUENCE [LARGE SCALE GENOMIC DNA]</scope>
</reference>
<gene>
    <name evidence="1" type="ORF">ZHAS_00006975</name>
</gene>
<dbReference type="EMBL" id="ATLV01014737">
    <property type="status" value="NOT_ANNOTATED_CDS"/>
    <property type="molecule type" value="Genomic_DNA"/>
</dbReference>
<sequence>MGRKTSPNATVTPNEFPFGATPVLLTPFRGNCLEVTPPPHQGSRVTRKCNAQANSLDVCVCVAKCPGVRARAAFPAPHIITVRSVGLLNNRSFHAFSSTL</sequence>
<name>A0A084VND6_ANOSI</name>
<dbReference type="EMBL" id="KE524984">
    <property type="protein sequence ID" value="KFB39480.1"/>
    <property type="molecule type" value="Genomic_DNA"/>
</dbReference>
<protein>
    <submittedName>
        <fullName evidence="1 2">Uncharacterized protein</fullName>
    </submittedName>
</protein>
<reference evidence="2" key="2">
    <citation type="submission" date="2020-05" db="UniProtKB">
        <authorList>
            <consortium name="EnsemblMetazoa"/>
        </authorList>
    </citation>
    <scope>IDENTIFICATION</scope>
</reference>
<evidence type="ECO:0000313" key="3">
    <source>
        <dbReference type="Proteomes" id="UP000030765"/>
    </source>
</evidence>
<evidence type="ECO:0000313" key="1">
    <source>
        <dbReference type="EMBL" id="KFB39480.1"/>
    </source>
</evidence>
<proteinExistence type="predicted"/>
<evidence type="ECO:0000313" key="2">
    <source>
        <dbReference type="EnsemblMetazoa" id="ASIC006975-PA"/>
    </source>
</evidence>
<dbReference type="VEuPathDB" id="VectorBase:ASIC006975"/>
<accession>A0A084VND6</accession>
<dbReference type="AlphaFoldDB" id="A0A084VND6"/>
<dbReference type="EnsemblMetazoa" id="ASIC006975-RA">
    <property type="protein sequence ID" value="ASIC006975-PA"/>
    <property type="gene ID" value="ASIC006975"/>
</dbReference>
<keyword evidence="3" id="KW-1185">Reference proteome</keyword>